<feature type="compositionally biased region" description="Pro residues" evidence="1">
    <location>
        <begin position="83"/>
        <end position="92"/>
    </location>
</feature>
<keyword evidence="3" id="KW-1185">Reference proteome</keyword>
<dbReference type="EMBL" id="JH767242">
    <property type="protein sequence ID" value="EQC26116.1"/>
    <property type="molecule type" value="Genomic_DNA"/>
</dbReference>
<evidence type="ECO:0000313" key="3">
    <source>
        <dbReference type="Proteomes" id="UP000030762"/>
    </source>
</evidence>
<feature type="compositionally biased region" description="Low complexity" evidence="1">
    <location>
        <begin position="29"/>
        <end position="82"/>
    </location>
</feature>
<reference evidence="2 3" key="1">
    <citation type="submission" date="2012-04" db="EMBL/GenBank/DDBJ databases">
        <title>The Genome Sequence of Saprolegnia declina VS20.</title>
        <authorList>
            <consortium name="The Broad Institute Genome Sequencing Platform"/>
            <person name="Russ C."/>
            <person name="Nusbaum C."/>
            <person name="Tyler B."/>
            <person name="van West P."/>
            <person name="Dieguez-Uribeondo J."/>
            <person name="de Bruijn I."/>
            <person name="Tripathy S."/>
            <person name="Jiang R."/>
            <person name="Young S.K."/>
            <person name="Zeng Q."/>
            <person name="Gargeya S."/>
            <person name="Fitzgerald M."/>
            <person name="Haas B."/>
            <person name="Abouelleil A."/>
            <person name="Alvarado L."/>
            <person name="Arachchi H.M."/>
            <person name="Berlin A."/>
            <person name="Chapman S.B."/>
            <person name="Goldberg J."/>
            <person name="Griggs A."/>
            <person name="Gujja S."/>
            <person name="Hansen M."/>
            <person name="Howarth C."/>
            <person name="Imamovic A."/>
            <person name="Larimer J."/>
            <person name="McCowen C."/>
            <person name="Montmayeur A."/>
            <person name="Murphy C."/>
            <person name="Neiman D."/>
            <person name="Pearson M."/>
            <person name="Priest M."/>
            <person name="Roberts A."/>
            <person name="Saif S."/>
            <person name="Shea T."/>
            <person name="Sisk P."/>
            <person name="Sykes S."/>
            <person name="Wortman J."/>
            <person name="Nusbaum C."/>
            <person name="Birren B."/>
        </authorList>
    </citation>
    <scope>NUCLEOTIDE SEQUENCE [LARGE SCALE GENOMIC DNA]</scope>
    <source>
        <strain evidence="2 3">VS20</strain>
    </source>
</reference>
<evidence type="ECO:0000256" key="1">
    <source>
        <dbReference type="SAM" id="MobiDB-lite"/>
    </source>
</evidence>
<gene>
    <name evidence="2" type="ORF">SDRG_16066</name>
</gene>
<dbReference type="AlphaFoldDB" id="T0PV37"/>
<accession>T0PV37</accession>
<proteinExistence type="predicted"/>
<dbReference type="eggNOG" id="ENOG502SE9G">
    <property type="taxonomic scope" value="Eukaryota"/>
</dbReference>
<name>T0PV37_SAPDV</name>
<sequence>MNLRSGMSVQDLKMMTAQREYRIMMEQLSSSSSSSSASSPSSKHSGSFSSGVHVSSPRSTHSFSLSEGSSEPSPVASPVLAPQRPPSPPPMQLPHHYYAPSSYGYKSAEQRMLVTCGGQVVSLMEGVRNVPQECCISL</sequence>
<dbReference type="VEuPathDB" id="FungiDB:SDRG_16066"/>
<feature type="region of interest" description="Disordered" evidence="1">
    <location>
        <begin position="24"/>
        <end position="98"/>
    </location>
</feature>
<dbReference type="RefSeq" id="XP_008620483.1">
    <property type="nucleotide sequence ID" value="XM_008622261.1"/>
</dbReference>
<dbReference type="OrthoDB" id="114321at2759"/>
<dbReference type="OMA" id="EYRIMME"/>
<organism evidence="2 3">
    <name type="scientific">Saprolegnia diclina (strain VS20)</name>
    <dbReference type="NCBI Taxonomy" id="1156394"/>
    <lineage>
        <taxon>Eukaryota</taxon>
        <taxon>Sar</taxon>
        <taxon>Stramenopiles</taxon>
        <taxon>Oomycota</taxon>
        <taxon>Saprolegniomycetes</taxon>
        <taxon>Saprolegniales</taxon>
        <taxon>Saprolegniaceae</taxon>
        <taxon>Saprolegnia</taxon>
    </lineage>
</organism>
<dbReference type="Proteomes" id="UP000030762">
    <property type="component" value="Unassembled WGS sequence"/>
</dbReference>
<evidence type="ECO:0000313" key="2">
    <source>
        <dbReference type="EMBL" id="EQC26116.1"/>
    </source>
</evidence>
<protein>
    <submittedName>
        <fullName evidence="2">Uncharacterized protein</fullName>
    </submittedName>
</protein>
<dbReference type="InParanoid" id="T0PV37"/>
<dbReference type="GeneID" id="19956793"/>